<evidence type="ECO:0000256" key="5">
    <source>
        <dbReference type="ARBA" id="ARBA00023055"/>
    </source>
</evidence>
<dbReference type="SUPFAM" id="SSF50729">
    <property type="entry name" value="PH domain-like"/>
    <property type="match status" value="1"/>
</dbReference>
<evidence type="ECO:0000256" key="9">
    <source>
        <dbReference type="SAM" id="MobiDB-lite"/>
    </source>
</evidence>
<keyword evidence="6" id="KW-0446">Lipid-binding</keyword>
<dbReference type="RefSeq" id="XP_018013794.1">
    <property type="nucleotide sequence ID" value="XM_018158305.2"/>
</dbReference>
<dbReference type="InterPro" id="IPR011993">
    <property type="entry name" value="PH-like_dom_sf"/>
</dbReference>
<evidence type="ECO:0000313" key="12">
    <source>
        <dbReference type="RefSeq" id="XP_018013794.1"/>
    </source>
</evidence>
<reference evidence="12" key="1">
    <citation type="submission" date="2025-08" db="UniProtKB">
        <authorList>
            <consortium name="RefSeq"/>
        </authorList>
    </citation>
    <scope>IDENTIFICATION</scope>
    <source>
        <tissue evidence="12">Whole organism</tissue>
    </source>
</reference>
<dbReference type="OMA" id="EAHGYAN"/>
<feature type="coiled-coil region" evidence="8">
    <location>
        <begin position="893"/>
        <end position="920"/>
    </location>
</feature>
<feature type="domain" description="PH" evidence="10">
    <location>
        <begin position="8"/>
        <end position="101"/>
    </location>
</feature>
<dbReference type="Gene3D" id="2.40.160.120">
    <property type="match status" value="1"/>
</dbReference>
<dbReference type="GO" id="GO:0006869">
    <property type="term" value="P:lipid transport"/>
    <property type="evidence" value="ECO:0007669"/>
    <property type="project" value="UniProtKB-KW"/>
</dbReference>
<keyword evidence="5" id="KW-0445">Lipid transport</keyword>
<evidence type="ECO:0000256" key="6">
    <source>
        <dbReference type="ARBA" id="ARBA00023121"/>
    </source>
</evidence>
<evidence type="ECO:0000256" key="1">
    <source>
        <dbReference type="ARBA" id="ARBA00004170"/>
    </source>
</evidence>
<dbReference type="PANTHER" id="PTHR10972">
    <property type="entry name" value="OXYSTEROL-BINDING PROTEIN-RELATED"/>
    <property type="match status" value="1"/>
</dbReference>
<organism evidence="11 12">
    <name type="scientific">Hyalella azteca</name>
    <name type="common">Amphipod</name>
    <dbReference type="NCBI Taxonomy" id="294128"/>
    <lineage>
        <taxon>Eukaryota</taxon>
        <taxon>Metazoa</taxon>
        <taxon>Ecdysozoa</taxon>
        <taxon>Arthropoda</taxon>
        <taxon>Crustacea</taxon>
        <taxon>Multicrustacea</taxon>
        <taxon>Malacostraca</taxon>
        <taxon>Eumalacostraca</taxon>
        <taxon>Peracarida</taxon>
        <taxon>Amphipoda</taxon>
        <taxon>Senticaudata</taxon>
        <taxon>Talitrida</taxon>
        <taxon>Talitroidea</taxon>
        <taxon>Hyalellidae</taxon>
        <taxon>Hyalella</taxon>
    </lineage>
</organism>
<dbReference type="InterPro" id="IPR001849">
    <property type="entry name" value="PH_domain"/>
</dbReference>
<dbReference type="CTD" id="5007"/>
<dbReference type="GO" id="GO:0005829">
    <property type="term" value="C:cytosol"/>
    <property type="evidence" value="ECO:0007669"/>
    <property type="project" value="TreeGrafter"/>
</dbReference>
<evidence type="ECO:0000256" key="4">
    <source>
        <dbReference type="ARBA" id="ARBA00022553"/>
    </source>
</evidence>
<dbReference type="Pfam" id="PF00169">
    <property type="entry name" value="PH"/>
    <property type="match status" value="1"/>
</dbReference>
<keyword evidence="8" id="KW-0175">Coiled coil</keyword>
<sequence length="968" mass="109617">MSSEKKIDPDMKGWLYKWTNYLKGYQKRWFVLSGGLLSYYRNQAEAQHTCRGNLSLHDAIIHTEDTCNFVISNGGTQTFHLKAASEVERQKWVTALELAKAKAVRILDSASVCSMWLHDDHANESCMACYHSPCHYYHSYYCHSTCLFVPSPPPVCADTTPVCAVITPCLCRHHPLFVPSPPPVCAVTTPCLCRHHPLFVPSPPPVCAVTTPCLCRHHPLFVPSPPPVCAVTTPCLCRHHPLFVPSPPPAFQSRLDDLRTCNDLIVKHAAALHKSLAELEASDASRDDLVSKMKTVNERATLFRISSNAMVNACTSYVSSASSVSRRWQRQLLHEREQRARLEEMVEQLARQHSHLEQVAKEHHNQQANANAHHVFYVSTIKPAYAHHMQACTSYVSSASSVSRRWQRQLLHEREQRARLEEMVEQLARQHSHLEQVAKEHHNQQANANAHHGVHSEDEDDQFLDAVEEIREEIQLPVQSQHKRSISDLSQASVEGGGGGGGSDSVSGGSGSSGRVEQQNTVQVIRRVDNTADSSLSEDVTSVVGSQATTPTMAPVALPGACAAKSNRPPRQRRTRVPDKPSYPLNLWSIMKNCIGKELTKIPMPVNFSEPLSFLQRLTEDFEYSDILDRAALLEDSCEQLSWVAAFTVSAYGTTAMRTAKPFNPLLGETYECDRTDDFGWRALNELVSHHPPIMAQHVEGVQGWTSWQEFSMSSKFRGKYLQIIPLGIAHLSFKNSGNHYTWRKVSTTVHNMIVGKLWLDNHGEMEIINHTTGDKCCLKFIPYSYFSREIPRKVTGYVVNREGEFKWFLTGTWDDQMEACRVVSESTVRNGKPVYETDSLKTFYTRSPECEKYYNFTELACQLNEAEEDVAPTDSRHRPDQRLMENGLWDEANTEKVRLEEKQRAVRRHRENEAALAAERGEEYPSYEATWFQKTSDELTKGIMYTYKGGYWEAKEKQDWSACPDIF</sequence>
<dbReference type="PROSITE" id="PS50003">
    <property type="entry name" value="PH_DOMAIN"/>
    <property type="match status" value="1"/>
</dbReference>
<evidence type="ECO:0000256" key="3">
    <source>
        <dbReference type="ARBA" id="ARBA00022448"/>
    </source>
</evidence>
<dbReference type="Pfam" id="PF01237">
    <property type="entry name" value="Oxysterol_BP"/>
    <property type="match status" value="1"/>
</dbReference>
<dbReference type="Gene3D" id="2.30.29.30">
    <property type="entry name" value="Pleckstrin-homology domain (PH domain)/Phosphotyrosine-binding domain (PTB)"/>
    <property type="match status" value="1"/>
</dbReference>
<dbReference type="InterPro" id="IPR037239">
    <property type="entry name" value="OSBP_sf"/>
</dbReference>
<dbReference type="FunFam" id="2.40.160.120:FF:000003">
    <property type="entry name" value="Oxysterol-binding protein"/>
    <property type="match status" value="1"/>
</dbReference>
<dbReference type="GeneID" id="108670810"/>
<evidence type="ECO:0000256" key="2">
    <source>
        <dbReference type="ARBA" id="ARBA00008842"/>
    </source>
</evidence>
<dbReference type="AlphaFoldDB" id="A0A8B7NJG9"/>
<evidence type="ECO:0000259" key="10">
    <source>
        <dbReference type="PROSITE" id="PS50003"/>
    </source>
</evidence>
<dbReference type="OrthoDB" id="1854502at2759"/>
<dbReference type="CDD" id="cd13284">
    <property type="entry name" value="PH_OSBP_ORP4"/>
    <property type="match status" value="1"/>
</dbReference>
<evidence type="ECO:0000313" key="11">
    <source>
        <dbReference type="Proteomes" id="UP000694843"/>
    </source>
</evidence>
<protein>
    <submittedName>
        <fullName evidence="12">Oxysterol-binding protein 1</fullName>
    </submittedName>
</protein>
<gene>
    <name evidence="12" type="primary">LOC108670810</name>
</gene>
<accession>A0A8B7NJG9</accession>
<dbReference type="GO" id="GO:0005886">
    <property type="term" value="C:plasma membrane"/>
    <property type="evidence" value="ECO:0007669"/>
    <property type="project" value="TreeGrafter"/>
</dbReference>
<name>A0A8B7NJG9_HYAAZ</name>
<keyword evidence="7" id="KW-0472">Membrane</keyword>
<feature type="compositionally biased region" description="Gly residues" evidence="9">
    <location>
        <begin position="495"/>
        <end position="512"/>
    </location>
</feature>
<evidence type="ECO:0000256" key="8">
    <source>
        <dbReference type="SAM" id="Coils"/>
    </source>
</evidence>
<comment type="subcellular location">
    <subcellularLocation>
        <location evidence="1">Membrane</location>
        <topology evidence="1">Peripheral membrane protein</topology>
    </subcellularLocation>
</comment>
<dbReference type="SUPFAM" id="SSF144000">
    <property type="entry name" value="Oxysterol-binding protein-like"/>
    <property type="match status" value="1"/>
</dbReference>
<evidence type="ECO:0000256" key="7">
    <source>
        <dbReference type="ARBA" id="ARBA00023136"/>
    </source>
</evidence>
<dbReference type="InterPro" id="IPR000648">
    <property type="entry name" value="Oxysterol-bd"/>
</dbReference>
<keyword evidence="11" id="KW-1185">Reference proteome</keyword>
<dbReference type="KEGG" id="hazt:108670810"/>
<dbReference type="Proteomes" id="UP000694843">
    <property type="component" value="Unplaced"/>
</dbReference>
<feature type="coiled-coil region" evidence="8">
    <location>
        <begin position="332"/>
        <end position="366"/>
    </location>
</feature>
<dbReference type="GO" id="GO:0097038">
    <property type="term" value="C:perinuclear endoplasmic reticulum"/>
    <property type="evidence" value="ECO:0007669"/>
    <property type="project" value="TreeGrafter"/>
</dbReference>
<comment type="similarity">
    <text evidence="2">Belongs to the OSBP family.</text>
</comment>
<feature type="region of interest" description="Disordered" evidence="9">
    <location>
        <begin position="475"/>
        <end position="520"/>
    </location>
</feature>
<feature type="region of interest" description="Disordered" evidence="9">
    <location>
        <begin position="439"/>
        <end position="460"/>
    </location>
</feature>
<keyword evidence="3" id="KW-0813">Transport</keyword>
<feature type="region of interest" description="Disordered" evidence="9">
    <location>
        <begin position="533"/>
        <end position="552"/>
    </location>
</feature>
<dbReference type="FunFam" id="2.30.29.30:FF:000256">
    <property type="entry name" value="Oxysterol-binding protein"/>
    <property type="match status" value="1"/>
</dbReference>
<dbReference type="SMART" id="SM00233">
    <property type="entry name" value="PH"/>
    <property type="match status" value="1"/>
</dbReference>
<keyword evidence="4" id="KW-0597">Phosphoprotein</keyword>
<dbReference type="PANTHER" id="PTHR10972:SF205">
    <property type="entry name" value="OXYSTEROL-BINDING PROTEIN 1"/>
    <property type="match status" value="1"/>
</dbReference>
<dbReference type="GO" id="GO:0032934">
    <property type="term" value="F:sterol binding"/>
    <property type="evidence" value="ECO:0007669"/>
    <property type="project" value="TreeGrafter"/>
</dbReference>
<proteinExistence type="inferred from homology"/>